<sequence>MIGYLGFDPKTILVIGFYMAAFVYPLFFTITFFSLKSDVRKDIDTVFYLLVPLIINIPFWTYILEYLSEFL</sequence>
<evidence type="ECO:0000313" key="3">
    <source>
        <dbReference type="Proteomes" id="UP000831880"/>
    </source>
</evidence>
<name>A0ABY4GXC2_9BACI</name>
<feature type="transmembrane region" description="Helical" evidence="1">
    <location>
        <begin position="45"/>
        <end position="63"/>
    </location>
</feature>
<gene>
    <name evidence="2" type="ORF">MUO14_12790</name>
</gene>
<organism evidence="2 3">
    <name type="scientific">Halobacillus shinanisalinarum</name>
    <dbReference type="NCBI Taxonomy" id="2932258"/>
    <lineage>
        <taxon>Bacteria</taxon>
        <taxon>Bacillati</taxon>
        <taxon>Bacillota</taxon>
        <taxon>Bacilli</taxon>
        <taxon>Bacillales</taxon>
        <taxon>Bacillaceae</taxon>
        <taxon>Halobacillus</taxon>
    </lineage>
</organism>
<dbReference type="Proteomes" id="UP000831880">
    <property type="component" value="Chromosome"/>
</dbReference>
<dbReference type="EMBL" id="CP095074">
    <property type="protein sequence ID" value="UOQ91462.1"/>
    <property type="molecule type" value="Genomic_DNA"/>
</dbReference>
<evidence type="ECO:0000313" key="2">
    <source>
        <dbReference type="EMBL" id="UOQ91462.1"/>
    </source>
</evidence>
<evidence type="ECO:0000256" key="1">
    <source>
        <dbReference type="SAM" id="Phobius"/>
    </source>
</evidence>
<dbReference type="RefSeq" id="WP_244751078.1">
    <property type="nucleotide sequence ID" value="NZ_CP095074.1"/>
</dbReference>
<keyword evidence="1" id="KW-1133">Transmembrane helix</keyword>
<feature type="transmembrane region" description="Helical" evidence="1">
    <location>
        <begin position="12"/>
        <end position="33"/>
    </location>
</feature>
<accession>A0ABY4GXC2</accession>
<keyword evidence="3" id="KW-1185">Reference proteome</keyword>
<proteinExistence type="predicted"/>
<keyword evidence="1" id="KW-0472">Membrane</keyword>
<keyword evidence="1" id="KW-0812">Transmembrane</keyword>
<reference evidence="2 3" key="1">
    <citation type="submission" date="2022-04" db="EMBL/GenBank/DDBJ databases">
        <title>Halobacillus sp. isolated from saltern.</title>
        <authorList>
            <person name="Won M."/>
            <person name="Lee C.-M."/>
            <person name="Woen H.-Y."/>
            <person name="Kwon S.-W."/>
        </authorList>
    </citation>
    <scope>NUCLEOTIDE SEQUENCE [LARGE SCALE GENOMIC DNA]</scope>
    <source>
        <strain evidence="2 3">SSTM10-2</strain>
    </source>
</reference>
<protein>
    <submittedName>
        <fullName evidence="2">Uncharacterized protein</fullName>
    </submittedName>
</protein>